<protein>
    <recommendedName>
        <fullName evidence="6">Peptidylprolyl isomerase</fullName>
    </recommendedName>
</protein>
<reference evidence="5" key="1">
    <citation type="journal article" date="2014" name="Front. Microbiol.">
        <title>High frequency of phylogenetically diverse reductive dehalogenase-homologous genes in deep subseafloor sedimentary metagenomes.</title>
        <authorList>
            <person name="Kawai M."/>
            <person name="Futagami T."/>
            <person name="Toyoda A."/>
            <person name="Takaki Y."/>
            <person name="Nishi S."/>
            <person name="Hori S."/>
            <person name="Arai W."/>
            <person name="Tsubouchi T."/>
            <person name="Morono Y."/>
            <person name="Uchiyama I."/>
            <person name="Ito T."/>
            <person name="Fujiyama A."/>
            <person name="Inagaki F."/>
            <person name="Takami H."/>
        </authorList>
    </citation>
    <scope>NUCLEOTIDE SEQUENCE</scope>
    <source>
        <strain evidence="5">Expedition CK06-06</strain>
    </source>
</reference>
<dbReference type="PANTHER" id="PTHR47529">
    <property type="entry name" value="PEPTIDYL-PROLYL CIS-TRANS ISOMERASE D"/>
    <property type="match status" value="1"/>
</dbReference>
<accession>X1VMV1</accession>
<dbReference type="InterPro" id="IPR052029">
    <property type="entry name" value="PpiD_chaperone"/>
</dbReference>
<dbReference type="SUPFAM" id="SSF109998">
    <property type="entry name" value="Triger factor/SurA peptide-binding domain-like"/>
    <property type="match status" value="1"/>
</dbReference>
<dbReference type="Pfam" id="PF13623">
    <property type="entry name" value="SurA_N_2"/>
    <property type="match status" value="1"/>
</dbReference>
<evidence type="ECO:0000256" key="1">
    <source>
        <dbReference type="ARBA" id="ARBA00004236"/>
    </source>
</evidence>
<evidence type="ECO:0000313" key="5">
    <source>
        <dbReference type="EMBL" id="GAJ17461.1"/>
    </source>
</evidence>
<dbReference type="GO" id="GO:0005886">
    <property type="term" value="C:plasma membrane"/>
    <property type="evidence" value="ECO:0007669"/>
    <property type="project" value="UniProtKB-SubCell"/>
</dbReference>
<dbReference type="PANTHER" id="PTHR47529:SF1">
    <property type="entry name" value="PERIPLASMIC CHAPERONE PPID"/>
    <property type="match status" value="1"/>
</dbReference>
<dbReference type="AlphaFoldDB" id="X1VMV1"/>
<organism evidence="5">
    <name type="scientific">marine sediment metagenome</name>
    <dbReference type="NCBI Taxonomy" id="412755"/>
    <lineage>
        <taxon>unclassified sequences</taxon>
        <taxon>metagenomes</taxon>
        <taxon>ecological metagenomes</taxon>
    </lineage>
</organism>
<proteinExistence type="predicted"/>
<keyword evidence="3" id="KW-0472">Membrane</keyword>
<feature type="non-terminal residue" evidence="5">
    <location>
        <position position="154"/>
    </location>
</feature>
<evidence type="ECO:0000256" key="3">
    <source>
        <dbReference type="ARBA" id="ARBA00023136"/>
    </source>
</evidence>
<dbReference type="InterPro" id="IPR027304">
    <property type="entry name" value="Trigger_fact/SurA_dom_sf"/>
</dbReference>
<keyword evidence="2" id="KW-1003">Cell membrane</keyword>
<gene>
    <name evidence="5" type="ORF">S12H4_59636</name>
</gene>
<evidence type="ECO:0000256" key="2">
    <source>
        <dbReference type="ARBA" id="ARBA00022475"/>
    </source>
</evidence>
<comment type="caution">
    <text evidence="5">The sequence shown here is derived from an EMBL/GenBank/DDBJ whole genome shotgun (WGS) entry which is preliminary data.</text>
</comment>
<keyword evidence="4" id="KW-0143">Chaperone</keyword>
<comment type="subcellular location">
    <subcellularLocation>
        <location evidence="1">Cell membrane</location>
    </subcellularLocation>
</comment>
<evidence type="ECO:0000256" key="4">
    <source>
        <dbReference type="ARBA" id="ARBA00023186"/>
    </source>
</evidence>
<evidence type="ECO:0008006" key="6">
    <source>
        <dbReference type="Google" id="ProtNLM"/>
    </source>
</evidence>
<name>X1VMV1_9ZZZZ</name>
<feature type="non-terminal residue" evidence="5">
    <location>
        <position position="1"/>
    </location>
</feature>
<sequence length="154" mass="17119">IRNKAGILIAVVIGLALLAFVLGDFLGQGSGPAFGSKKLFELAEINGKSISYQLYEQKIQNLIEVYKLIGRSVIDEATNESIREQTWQQLIRDYVLADEYKELGITVSSDELFDLVQGNNPHPIIRNLFSDPQTGQINKPALIQFLKTLDNDPG</sequence>
<dbReference type="EMBL" id="BARW01039024">
    <property type="protein sequence ID" value="GAJ17461.1"/>
    <property type="molecule type" value="Genomic_DNA"/>
</dbReference>